<reference evidence="7" key="1">
    <citation type="submission" date="2018-10" db="EMBL/GenBank/DDBJ databases">
        <authorList>
            <person name="Vincent A.T."/>
            <person name="Schiettekatte O."/>
            <person name="Bourhy P."/>
            <person name="Veyrier F.J."/>
            <person name="Picardeau M."/>
        </authorList>
    </citation>
    <scope>NUCLEOTIDE SEQUENCE</scope>
    <source>
        <strain evidence="7">201702406</strain>
    </source>
</reference>
<dbReference type="Proteomes" id="UP000298057">
    <property type="component" value="Unassembled WGS sequence"/>
</dbReference>
<feature type="DNA-binding region" description="H-T-H motif" evidence="4">
    <location>
        <begin position="32"/>
        <end position="51"/>
    </location>
</feature>
<reference evidence="8 9" key="2">
    <citation type="journal article" date="2019" name="PLoS Negl. Trop. Dis.">
        <title>Revisiting the worldwide diversity of Leptospira species in the environment.</title>
        <authorList>
            <person name="Vincent A.T."/>
            <person name="Schiettekatte O."/>
            <person name="Bourhy P."/>
            <person name="Veyrier F.J."/>
            <person name="Picardeau M."/>
        </authorList>
    </citation>
    <scope>NUCLEOTIDE SEQUENCE [LARGE SCALE GENOMIC DNA]</scope>
    <source>
        <strain evidence="6 8">201702405</strain>
        <strain evidence="9">201702406</strain>
    </source>
</reference>
<dbReference type="Pfam" id="PF00440">
    <property type="entry name" value="TetR_N"/>
    <property type="match status" value="1"/>
</dbReference>
<dbReference type="SUPFAM" id="SSF48498">
    <property type="entry name" value="Tetracyclin repressor-like, C-terminal domain"/>
    <property type="match status" value="1"/>
</dbReference>
<dbReference type="EMBL" id="RQGV01000010">
    <property type="protein sequence ID" value="TGM14123.1"/>
    <property type="molecule type" value="Genomic_DNA"/>
</dbReference>
<dbReference type="EMBL" id="RQGU01000036">
    <property type="protein sequence ID" value="TGM26945.1"/>
    <property type="molecule type" value="Genomic_DNA"/>
</dbReference>
<dbReference type="RefSeq" id="WP_135626054.1">
    <property type="nucleotide sequence ID" value="NZ_RQES01000018.1"/>
</dbReference>
<accession>A0A4R9FYF4</accession>
<evidence type="ECO:0000259" key="5">
    <source>
        <dbReference type="PROSITE" id="PS50977"/>
    </source>
</evidence>
<dbReference type="SUPFAM" id="SSF46689">
    <property type="entry name" value="Homeodomain-like"/>
    <property type="match status" value="1"/>
</dbReference>
<dbReference type="PRINTS" id="PR00455">
    <property type="entry name" value="HTHTETR"/>
</dbReference>
<organism evidence="6 8">
    <name type="scientific">Leptospira selangorensis</name>
    <dbReference type="NCBI Taxonomy" id="2484982"/>
    <lineage>
        <taxon>Bacteria</taxon>
        <taxon>Pseudomonadati</taxon>
        <taxon>Spirochaetota</taxon>
        <taxon>Spirochaetia</taxon>
        <taxon>Leptospirales</taxon>
        <taxon>Leptospiraceae</taxon>
        <taxon>Leptospira</taxon>
    </lineage>
</organism>
<name>A0A4R9FYF4_9LEPT</name>
<dbReference type="OrthoDB" id="362563at2"/>
<comment type="caution">
    <text evidence="6">The sequence shown here is derived from an EMBL/GenBank/DDBJ whole genome shotgun (WGS) entry which is preliminary data.</text>
</comment>
<dbReference type="InterPro" id="IPR009057">
    <property type="entry name" value="Homeodomain-like_sf"/>
</dbReference>
<keyword evidence="3" id="KW-0804">Transcription</keyword>
<dbReference type="PANTHER" id="PTHR47506:SF7">
    <property type="entry name" value="TRANSCRIPTIONAL REGULATORY PROTEIN"/>
    <property type="match status" value="1"/>
</dbReference>
<dbReference type="InterPro" id="IPR036271">
    <property type="entry name" value="Tet_transcr_reg_TetR-rel_C_sf"/>
</dbReference>
<gene>
    <name evidence="6" type="ORF">EHQ81_10270</name>
    <name evidence="7" type="ORF">EHQ82_02755</name>
</gene>
<proteinExistence type="predicted"/>
<evidence type="ECO:0000256" key="1">
    <source>
        <dbReference type="ARBA" id="ARBA00023015"/>
    </source>
</evidence>
<protein>
    <submittedName>
        <fullName evidence="6">TetR/AcrR family transcriptional regulator</fullName>
    </submittedName>
</protein>
<dbReference type="PANTHER" id="PTHR47506">
    <property type="entry name" value="TRANSCRIPTIONAL REGULATORY PROTEIN"/>
    <property type="match status" value="1"/>
</dbReference>
<evidence type="ECO:0000256" key="3">
    <source>
        <dbReference type="ARBA" id="ARBA00023163"/>
    </source>
</evidence>
<dbReference type="AlphaFoldDB" id="A0A4R9FYF4"/>
<evidence type="ECO:0000313" key="8">
    <source>
        <dbReference type="Proteomes" id="UP000297832"/>
    </source>
</evidence>
<sequence length="190" mass="20841">MGHSQTNKSESREKILRAAADRFREFGVNGVGLDALMKEAGLTHGGFYRHFSSREELVGEAIEKALQDGSRNVQDTVSRGKELSLEGLIDAYLSKRHRDNLASSCAVTSLSADTIRSNEHGRSAYTRQVKAYLDLLNGLIEKKEGSEEKVVLALSTLVGALSISRAVNDTKLSREILKTAAKELKSYLKS</sequence>
<evidence type="ECO:0000313" key="9">
    <source>
        <dbReference type="Proteomes" id="UP000298057"/>
    </source>
</evidence>
<feature type="domain" description="HTH tetR-type" evidence="5">
    <location>
        <begin position="9"/>
        <end position="69"/>
    </location>
</feature>
<dbReference type="Proteomes" id="UP000297832">
    <property type="component" value="Unassembled WGS sequence"/>
</dbReference>
<evidence type="ECO:0000256" key="2">
    <source>
        <dbReference type="ARBA" id="ARBA00023125"/>
    </source>
</evidence>
<dbReference type="GO" id="GO:0003677">
    <property type="term" value="F:DNA binding"/>
    <property type="evidence" value="ECO:0007669"/>
    <property type="project" value="UniProtKB-UniRule"/>
</dbReference>
<keyword evidence="9" id="KW-1185">Reference proteome</keyword>
<dbReference type="InterPro" id="IPR001647">
    <property type="entry name" value="HTH_TetR"/>
</dbReference>
<dbReference type="Gene3D" id="1.10.357.10">
    <property type="entry name" value="Tetracycline Repressor, domain 2"/>
    <property type="match status" value="1"/>
</dbReference>
<keyword evidence="2 4" id="KW-0238">DNA-binding</keyword>
<evidence type="ECO:0000313" key="7">
    <source>
        <dbReference type="EMBL" id="TGM26945.1"/>
    </source>
</evidence>
<dbReference type="PROSITE" id="PS50977">
    <property type="entry name" value="HTH_TETR_2"/>
    <property type="match status" value="1"/>
</dbReference>
<keyword evidence="1" id="KW-0805">Transcription regulation</keyword>
<evidence type="ECO:0000313" key="6">
    <source>
        <dbReference type="EMBL" id="TGM14123.1"/>
    </source>
</evidence>
<evidence type="ECO:0000256" key="4">
    <source>
        <dbReference type="PROSITE-ProRule" id="PRU00335"/>
    </source>
</evidence>
<dbReference type="Gene3D" id="1.10.10.60">
    <property type="entry name" value="Homeodomain-like"/>
    <property type="match status" value="1"/>
</dbReference>